<dbReference type="EMBL" id="BAAAZY010000006">
    <property type="protein sequence ID" value="GAA4045870.1"/>
    <property type="molecule type" value="Genomic_DNA"/>
</dbReference>
<name>A0ABP7UKC6_9ACTN</name>
<evidence type="ECO:0000313" key="2">
    <source>
        <dbReference type="Proteomes" id="UP001499984"/>
    </source>
</evidence>
<reference evidence="2" key="1">
    <citation type="journal article" date="2019" name="Int. J. Syst. Evol. Microbiol.">
        <title>The Global Catalogue of Microorganisms (GCM) 10K type strain sequencing project: providing services to taxonomists for standard genome sequencing and annotation.</title>
        <authorList>
            <consortium name="The Broad Institute Genomics Platform"/>
            <consortium name="The Broad Institute Genome Sequencing Center for Infectious Disease"/>
            <person name="Wu L."/>
            <person name="Ma J."/>
        </authorList>
    </citation>
    <scope>NUCLEOTIDE SEQUENCE [LARGE SCALE GENOMIC DNA]</scope>
    <source>
        <strain evidence="2">JCM 16925</strain>
    </source>
</reference>
<protein>
    <submittedName>
        <fullName evidence="1">Uncharacterized protein</fullName>
    </submittedName>
</protein>
<organism evidence="1 2">
    <name type="scientific">Streptomyces shaanxiensis</name>
    <dbReference type="NCBI Taxonomy" id="653357"/>
    <lineage>
        <taxon>Bacteria</taxon>
        <taxon>Bacillati</taxon>
        <taxon>Actinomycetota</taxon>
        <taxon>Actinomycetes</taxon>
        <taxon>Kitasatosporales</taxon>
        <taxon>Streptomycetaceae</taxon>
        <taxon>Streptomyces</taxon>
    </lineage>
</organism>
<gene>
    <name evidence="1" type="ORF">GCM10022233_14390</name>
</gene>
<keyword evidence="2" id="KW-1185">Reference proteome</keyword>
<sequence>MQQHEENLTDSDIEFVGALEDVTAGWSGPTDDFIDGDWNP</sequence>
<dbReference type="Proteomes" id="UP001499984">
    <property type="component" value="Unassembled WGS sequence"/>
</dbReference>
<accession>A0ABP7UKC6</accession>
<comment type="caution">
    <text evidence="1">The sequence shown here is derived from an EMBL/GenBank/DDBJ whole genome shotgun (WGS) entry which is preliminary data.</text>
</comment>
<proteinExistence type="predicted"/>
<dbReference type="RefSeq" id="WP_284059813.1">
    <property type="nucleotide sequence ID" value="NZ_BAAAZY010000006.1"/>
</dbReference>
<evidence type="ECO:0000313" key="1">
    <source>
        <dbReference type="EMBL" id="GAA4045870.1"/>
    </source>
</evidence>